<feature type="region of interest" description="Disordered" evidence="1">
    <location>
        <begin position="23"/>
        <end position="106"/>
    </location>
</feature>
<dbReference type="Proteomes" id="UP000054383">
    <property type="component" value="Unassembled WGS sequence"/>
</dbReference>
<evidence type="ECO:0000313" key="2">
    <source>
        <dbReference type="EMBL" id="CRG89387.1"/>
    </source>
</evidence>
<proteinExistence type="predicted"/>
<organism evidence="2 3">
    <name type="scientific">Talaromyces islandicus</name>
    <name type="common">Penicillium islandicum</name>
    <dbReference type="NCBI Taxonomy" id="28573"/>
    <lineage>
        <taxon>Eukaryota</taxon>
        <taxon>Fungi</taxon>
        <taxon>Dikarya</taxon>
        <taxon>Ascomycota</taxon>
        <taxon>Pezizomycotina</taxon>
        <taxon>Eurotiomycetes</taxon>
        <taxon>Eurotiomycetidae</taxon>
        <taxon>Eurotiales</taxon>
        <taxon>Trichocomaceae</taxon>
        <taxon>Talaromyces</taxon>
        <taxon>Talaromyces sect. Islandici</taxon>
    </lineage>
</organism>
<dbReference type="EMBL" id="CVMT01000006">
    <property type="protein sequence ID" value="CRG89387.1"/>
    <property type="molecule type" value="Genomic_DNA"/>
</dbReference>
<sequence length="106" mass="12108">MFGRRSRHTTTKTTKPTLMTRLKGQNAKSKTYKTEVTRHDARHHPHTTTRTAPAPVHHHRRKPSMGDKVSGAMLKMKGSLTRRPGEKAAGTRRMRGTDGRRSHRVY</sequence>
<accession>A0A0U1M1F3</accession>
<gene>
    <name evidence="2" type="ORF">PISL3812_06423</name>
</gene>
<keyword evidence="3" id="KW-1185">Reference proteome</keyword>
<name>A0A0U1M1F3_TALIS</name>
<reference evidence="2 3" key="1">
    <citation type="submission" date="2015-04" db="EMBL/GenBank/DDBJ databases">
        <authorList>
            <person name="Syromyatnikov M.Y."/>
            <person name="Popov V.N."/>
        </authorList>
    </citation>
    <scope>NUCLEOTIDE SEQUENCE [LARGE SCALE GENOMIC DNA]</scope>
    <source>
        <strain evidence="2">WF-38-12</strain>
    </source>
</reference>
<dbReference type="AlphaFoldDB" id="A0A0U1M1F3"/>
<dbReference type="OMA" id="SGMMMKL"/>
<evidence type="ECO:0000313" key="3">
    <source>
        <dbReference type="Proteomes" id="UP000054383"/>
    </source>
</evidence>
<dbReference type="OrthoDB" id="5426707at2759"/>
<protein>
    <submittedName>
        <fullName evidence="2">Uncharacterized protein</fullName>
    </submittedName>
</protein>
<evidence type="ECO:0000256" key="1">
    <source>
        <dbReference type="SAM" id="MobiDB-lite"/>
    </source>
</evidence>